<protein>
    <recommendedName>
        <fullName evidence="2">ubiquitinyl hydrolase 1</fullName>
        <ecNumber evidence="2">3.4.19.12</ecNumber>
    </recommendedName>
</protein>
<dbReference type="InterPro" id="IPR018200">
    <property type="entry name" value="USP_CS"/>
</dbReference>
<dbReference type="PROSITE" id="PS50235">
    <property type="entry name" value="USP_3"/>
    <property type="match status" value="2"/>
</dbReference>
<evidence type="ECO:0000313" key="5">
    <source>
        <dbReference type="Proteomes" id="UP000663851"/>
    </source>
</evidence>
<dbReference type="PROSITE" id="PS00973">
    <property type="entry name" value="USP_2"/>
    <property type="match status" value="1"/>
</dbReference>
<dbReference type="EMBL" id="CAJOBO010001935">
    <property type="protein sequence ID" value="CAF4419999.1"/>
    <property type="molecule type" value="Genomic_DNA"/>
</dbReference>
<gene>
    <name evidence="4" type="ORF">HFQ381_LOCUS21502</name>
</gene>
<accession>A0A820Q867</accession>
<feature type="domain" description="USP" evidence="3">
    <location>
        <begin position="268"/>
        <end position="584"/>
    </location>
</feature>
<dbReference type="SUPFAM" id="SSF54001">
    <property type="entry name" value="Cysteine proteinases"/>
    <property type="match status" value="2"/>
</dbReference>
<dbReference type="Proteomes" id="UP000663851">
    <property type="component" value="Unassembled WGS sequence"/>
</dbReference>
<dbReference type="InterPro" id="IPR050185">
    <property type="entry name" value="Ub_carboxyl-term_hydrolase"/>
</dbReference>
<sequence length="1105" mass="126173">DIQSNKRPYPSNQKCNSSFTHILRLDSNGRTSNIDLNEKTNIYSTQFHGQTSAAGWQSALNTPLSAKRSATNTSNITAHNNFFPQNHVTYSYNPPEIHQCAEHLPRIGNHVSSIQSNSYHFNNLPRPATSARSPNFNAAIQSYQPNIHFLRISRGIKFNPQEPVKMHTQSKQEDRHLLVHEKSNTANNVESYSSIHQIHSSSIENKPLLHLKETQNDTSPYDPNLDKYNNVQSRSTDSLSIALSQLCKKEDNFEHTCFSQTPFQPGRCGLINLGNTCFMNSALQCLSNASELTKHILEHGFITSLTNVSCTRVKDQVAIAYEKLIKEMWSGTNQCANASDVKRQVSRLYSRFSGFHQEDSHEFLNALLDALHENLKIESADSADTEETSIMSKIFYGTLRSTVICIECRKPFHTDDSFSFLALPLSNIKYSSNNSIDSRKSLTVYDSFHRMFAAEMLSENGQWYCNECGRLTDAEKKLDLWILPKILILQLKRFTYDLSNNNKINTFVDYPLENFDLSDYVINPDYDRTTRYNLVAVSVHSGSLSGYSPKKECCICQKMQTLKRIGVQAAKLINVPILAFICETCIEKKEQQMARDQFLPIRDSDNTIWNVQHAPSNHNKTAPNTMKTSASVHMPTKNESTALSSNVSNGNSIRSTAYNATEKIRLKISVHRYSAYELKEIQIWSSATLFDLKKRIIELFKLECTVKDLVIFILVPNSNHAWITINNEKAECILHDLSISNGDIIDFEPRKKANNTASNSMSETKAVTREEYMPRHLRGLVNLGNTCFMNSALQCLAHIPMLTAFFRSNLETNHYSPLTRAYETLVKELCSNDPSPLSPYDLRYQFGQIKSSFANYQQQDSLEFLNILLNSLHENLSKEDVISSNSSSSSIISELFQGQMESDVECLTCDAHLKTYDPFIFLSLPIPHDKQLWESYNSYDLQRSKCTLFMCLDDFIKWEHLGENGQWHCEKGHDTYAKKRITLWTLPPVLIIQIKRFNDDVRSQQKIKTHVEYPLENLDLNECVTNNHKDKSKRYDLIAVVNHWGSLIGGHYTAFAKIPSKATKDGKKTEWYCYDDTKIEKIDESRVKNNNDAYVLIYQQQDPGS</sequence>
<dbReference type="PROSITE" id="PS00972">
    <property type="entry name" value="USP_1"/>
    <property type="match status" value="2"/>
</dbReference>
<dbReference type="Pfam" id="PF00443">
    <property type="entry name" value="UCH"/>
    <property type="match status" value="2"/>
</dbReference>
<dbReference type="Gene3D" id="3.90.70.10">
    <property type="entry name" value="Cysteine proteinases"/>
    <property type="match status" value="2"/>
</dbReference>
<dbReference type="PANTHER" id="PTHR21646">
    <property type="entry name" value="UBIQUITIN CARBOXYL-TERMINAL HYDROLASE"/>
    <property type="match status" value="1"/>
</dbReference>
<reference evidence="4" key="1">
    <citation type="submission" date="2021-02" db="EMBL/GenBank/DDBJ databases">
        <authorList>
            <person name="Nowell W R."/>
        </authorList>
    </citation>
    <scope>NUCLEOTIDE SEQUENCE</scope>
</reference>
<dbReference type="GO" id="GO:0004843">
    <property type="term" value="F:cysteine-type deubiquitinase activity"/>
    <property type="evidence" value="ECO:0007669"/>
    <property type="project" value="UniProtKB-EC"/>
</dbReference>
<dbReference type="InterPro" id="IPR038765">
    <property type="entry name" value="Papain-like_cys_pep_sf"/>
</dbReference>
<dbReference type="CDD" id="cd02674">
    <property type="entry name" value="Peptidase_C19R"/>
    <property type="match status" value="1"/>
</dbReference>
<evidence type="ECO:0000256" key="1">
    <source>
        <dbReference type="ARBA" id="ARBA00000707"/>
    </source>
</evidence>
<dbReference type="InterPro" id="IPR001394">
    <property type="entry name" value="Peptidase_C19_UCH"/>
</dbReference>
<dbReference type="EC" id="3.4.19.12" evidence="2"/>
<comment type="caution">
    <text evidence="4">The sequence shown here is derived from an EMBL/GenBank/DDBJ whole genome shotgun (WGS) entry which is preliminary data.</text>
</comment>
<organism evidence="4 5">
    <name type="scientific">Rotaria socialis</name>
    <dbReference type="NCBI Taxonomy" id="392032"/>
    <lineage>
        <taxon>Eukaryota</taxon>
        <taxon>Metazoa</taxon>
        <taxon>Spiralia</taxon>
        <taxon>Gnathifera</taxon>
        <taxon>Rotifera</taxon>
        <taxon>Eurotatoria</taxon>
        <taxon>Bdelloidea</taxon>
        <taxon>Philodinida</taxon>
        <taxon>Philodinidae</taxon>
        <taxon>Rotaria</taxon>
    </lineage>
</organism>
<evidence type="ECO:0000313" key="4">
    <source>
        <dbReference type="EMBL" id="CAF4419999.1"/>
    </source>
</evidence>
<dbReference type="GO" id="GO:0016579">
    <property type="term" value="P:protein deubiquitination"/>
    <property type="evidence" value="ECO:0007669"/>
    <property type="project" value="InterPro"/>
</dbReference>
<name>A0A820Q867_9BILA</name>
<dbReference type="AlphaFoldDB" id="A0A820Q867"/>
<evidence type="ECO:0000256" key="2">
    <source>
        <dbReference type="ARBA" id="ARBA00012759"/>
    </source>
</evidence>
<proteinExistence type="predicted"/>
<feature type="non-terminal residue" evidence="4">
    <location>
        <position position="1"/>
    </location>
</feature>
<evidence type="ECO:0000259" key="3">
    <source>
        <dbReference type="PROSITE" id="PS50235"/>
    </source>
</evidence>
<dbReference type="InterPro" id="IPR028889">
    <property type="entry name" value="USP"/>
</dbReference>
<feature type="domain" description="USP" evidence="3">
    <location>
        <begin position="778"/>
        <end position="1101"/>
    </location>
</feature>
<comment type="catalytic activity">
    <reaction evidence="1">
        <text>Thiol-dependent hydrolysis of ester, thioester, amide, peptide and isopeptide bonds formed by the C-terminal Gly of ubiquitin (a 76-residue protein attached to proteins as an intracellular targeting signal).</text>
        <dbReference type="EC" id="3.4.19.12"/>
    </reaction>
</comment>